<evidence type="ECO:0000256" key="1">
    <source>
        <dbReference type="ARBA" id="ARBA00004401"/>
    </source>
</evidence>
<dbReference type="SUPFAM" id="SSF51306">
    <property type="entry name" value="LexA/Signal peptidase"/>
    <property type="match status" value="1"/>
</dbReference>
<comment type="similarity">
    <text evidence="2 3">Belongs to the peptidase S26 family.</text>
</comment>
<dbReference type="InterPro" id="IPR036286">
    <property type="entry name" value="LexA/Signal_pep-like_sf"/>
</dbReference>
<comment type="catalytic activity">
    <reaction evidence="3">
        <text>Cleavage of hydrophobic, N-terminal signal or leader sequences from secreted and periplasmic proteins.</text>
        <dbReference type="EC" id="3.4.21.89"/>
    </reaction>
</comment>
<keyword evidence="3" id="KW-0812">Transmembrane</keyword>
<dbReference type="InterPro" id="IPR000223">
    <property type="entry name" value="Pept_S26A_signal_pept_1"/>
</dbReference>
<dbReference type="NCBIfam" id="TIGR02227">
    <property type="entry name" value="sigpep_I_bact"/>
    <property type="match status" value="1"/>
</dbReference>
<dbReference type="Proteomes" id="UP001652461">
    <property type="component" value="Unassembled WGS sequence"/>
</dbReference>
<feature type="transmembrane region" description="Helical" evidence="3">
    <location>
        <begin position="12"/>
        <end position="35"/>
    </location>
</feature>
<sequence length="165" mass="18850">MERDKAEVKYFLIRLGVMMVVFWLLFGVVFGVTAMKDNSMSPKLEAGDLVLYYRLGKKPKDRSVIVFRRDGRQYIGRVVARGGDTVEVAGEDGLYINGTQILETDIYYRTPIYDGKVDYPVTLQEDEVFVLCDYREGAKDSRYFGPVKHSEIKGTVITAVRRSEL</sequence>
<organism evidence="5 6">
    <name type="scientific">Laedolimicola ammoniilytica</name>
    <dbReference type="NCBI Taxonomy" id="2981771"/>
    <lineage>
        <taxon>Bacteria</taxon>
        <taxon>Bacillati</taxon>
        <taxon>Bacillota</taxon>
        <taxon>Clostridia</taxon>
        <taxon>Lachnospirales</taxon>
        <taxon>Lachnospiraceae</taxon>
        <taxon>Laedolimicola</taxon>
    </lineage>
</organism>
<evidence type="ECO:0000256" key="3">
    <source>
        <dbReference type="RuleBase" id="RU362042"/>
    </source>
</evidence>
<keyword evidence="3" id="KW-0472">Membrane</keyword>
<feature type="domain" description="Peptidase S26" evidence="4">
    <location>
        <begin position="13"/>
        <end position="157"/>
    </location>
</feature>
<dbReference type="PRINTS" id="PR00727">
    <property type="entry name" value="LEADERPTASE"/>
</dbReference>
<dbReference type="GO" id="GO:0009003">
    <property type="term" value="F:signal peptidase activity"/>
    <property type="evidence" value="ECO:0007669"/>
    <property type="project" value="UniProtKB-EC"/>
</dbReference>
<dbReference type="Gene3D" id="2.10.109.10">
    <property type="entry name" value="Umud Fragment, subunit A"/>
    <property type="match status" value="1"/>
</dbReference>
<dbReference type="InterPro" id="IPR019533">
    <property type="entry name" value="Peptidase_S26"/>
</dbReference>
<keyword evidence="3" id="KW-1133">Transmembrane helix</keyword>
<comment type="caution">
    <text evidence="5">The sequence shown here is derived from an EMBL/GenBank/DDBJ whole genome shotgun (WGS) entry which is preliminary data.</text>
</comment>
<dbReference type="PANTHER" id="PTHR43390">
    <property type="entry name" value="SIGNAL PEPTIDASE I"/>
    <property type="match status" value="1"/>
</dbReference>
<dbReference type="PANTHER" id="PTHR43390:SF1">
    <property type="entry name" value="CHLOROPLAST PROCESSING PEPTIDASE"/>
    <property type="match status" value="1"/>
</dbReference>
<keyword evidence="3 5" id="KW-0378">Hydrolase</keyword>
<dbReference type="Pfam" id="PF10502">
    <property type="entry name" value="Peptidase_S26"/>
    <property type="match status" value="1"/>
</dbReference>
<comment type="subcellular location">
    <subcellularLocation>
        <location evidence="1">Cell membrane</location>
        <topology evidence="1">Single-pass type II membrane protein</topology>
    </subcellularLocation>
    <subcellularLocation>
        <location evidence="3">Membrane</location>
        <topology evidence="3">Single-pass type II membrane protein</topology>
    </subcellularLocation>
</comment>
<evidence type="ECO:0000313" key="5">
    <source>
        <dbReference type="EMBL" id="MCU6695921.1"/>
    </source>
</evidence>
<dbReference type="EMBL" id="JAOQKC010000003">
    <property type="protein sequence ID" value="MCU6695921.1"/>
    <property type="molecule type" value="Genomic_DNA"/>
</dbReference>
<gene>
    <name evidence="5" type="primary">lepB</name>
    <name evidence="5" type="ORF">OCV63_03290</name>
</gene>
<dbReference type="CDD" id="cd06530">
    <property type="entry name" value="S26_SPase_I"/>
    <property type="match status" value="1"/>
</dbReference>
<keyword evidence="3" id="KW-0645">Protease</keyword>
<dbReference type="RefSeq" id="WP_158362002.1">
    <property type="nucleotide sequence ID" value="NZ_JAOQKC010000003.1"/>
</dbReference>
<proteinExistence type="inferred from homology"/>
<name>A0ABT2RUF5_9FIRM</name>
<dbReference type="EC" id="3.4.21.89" evidence="3"/>
<evidence type="ECO:0000259" key="4">
    <source>
        <dbReference type="Pfam" id="PF10502"/>
    </source>
</evidence>
<protein>
    <recommendedName>
        <fullName evidence="3">Signal peptidase I</fullName>
        <ecNumber evidence="3">3.4.21.89</ecNumber>
    </recommendedName>
</protein>
<evidence type="ECO:0000256" key="2">
    <source>
        <dbReference type="ARBA" id="ARBA00009370"/>
    </source>
</evidence>
<evidence type="ECO:0000313" key="6">
    <source>
        <dbReference type="Proteomes" id="UP001652461"/>
    </source>
</evidence>
<accession>A0ABT2RUF5</accession>
<keyword evidence="6" id="KW-1185">Reference proteome</keyword>
<reference evidence="5 6" key="1">
    <citation type="journal article" date="2021" name="ISME Commun">
        <title>Automated analysis of genomic sequences facilitates high-throughput and comprehensive description of bacteria.</title>
        <authorList>
            <person name="Hitch T.C.A."/>
        </authorList>
    </citation>
    <scope>NUCLEOTIDE SEQUENCE [LARGE SCALE GENOMIC DNA]</scope>
    <source>
        <strain evidence="5 6">Sanger_04</strain>
    </source>
</reference>